<proteinExistence type="predicted"/>
<feature type="region of interest" description="Disordered" evidence="1">
    <location>
        <begin position="1"/>
        <end position="20"/>
    </location>
</feature>
<dbReference type="Proteomes" id="UP000031575">
    <property type="component" value="Unassembled WGS sequence"/>
</dbReference>
<dbReference type="OrthoDB" id="5197434at2759"/>
<evidence type="ECO:0000313" key="2">
    <source>
        <dbReference type="EMBL" id="KIH94584.1"/>
    </source>
</evidence>
<name>A0A0C2F6K9_9PEZI</name>
<dbReference type="EMBL" id="AWTV01000004">
    <property type="protein sequence ID" value="KIH94584.1"/>
    <property type="molecule type" value="Genomic_DNA"/>
</dbReference>
<gene>
    <name evidence="2" type="ORF">SPBR_05919</name>
</gene>
<accession>A0A0C2F6K9</accession>
<dbReference type="GeneID" id="63679103"/>
<dbReference type="HOGENOM" id="CLU_614191_0_0_1"/>
<sequence length="446" mass="48283">MARVDVAGRRSEEARIAHGEHSLDHHDLAYPLQPEPRTFGDATATAAASTASECYTSGCAQLDSRIFGGGINGGLTGGLVGLSAEGDVGIVISLQVAVKHLYQNTSATARLITTLPVAHVIRLLKGVLKSTLAATSNNGTNATSHDDPGPEQRRLASASKASILGRILISRVYGREDLEAVLNELEAGVPFQRLWSTVNRQQEEGGLGQRIVVDKAGQESHPIPAEQTAPPSIVIFTEMDHHFKWMRLQSNGGRLYELYGQLMRRLRALAAAQGSTFSSDTTNQRLIFVLNSTVTRRPEEGRSITITADDGTVGGADKRQEASQAQTLDPDATYGLALAALQQRRHIDRPDVFRLCCNELARAQCIEPRYKTLLDYYCSLHICLTRLPVDLVDLWGGRQGGSTSPADSSLWVATVENDEKEISQRATDRTTVAYLSSGIVQDAALT</sequence>
<dbReference type="AlphaFoldDB" id="A0A0C2F6K9"/>
<keyword evidence="3" id="KW-1185">Reference proteome</keyword>
<reference evidence="2 3" key="1">
    <citation type="journal article" date="2014" name="BMC Genomics">
        <title>Comparative genomics of the major fungal agents of human and animal Sporotrichosis: Sporothrix schenckii and Sporothrix brasiliensis.</title>
        <authorList>
            <person name="Teixeira M.M."/>
            <person name="de Almeida L.G."/>
            <person name="Kubitschek-Barreira P."/>
            <person name="Alves F.L."/>
            <person name="Kioshima E.S."/>
            <person name="Abadio A.K."/>
            <person name="Fernandes L."/>
            <person name="Derengowski L.S."/>
            <person name="Ferreira K.S."/>
            <person name="Souza R.C."/>
            <person name="Ruiz J.C."/>
            <person name="de Andrade N.C."/>
            <person name="Paes H.C."/>
            <person name="Nicola A.M."/>
            <person name="Albuquerque P."/>
            <person name="Gerber A.L."/>
            <person name="Martins V.P."/>
            <person name="Peconick L.D."/>
            <person name="Neto A.V."/>
            <person name="Chaucanez C.B."/>
            <person name="Silva P.A."/>
            <person name="Cunha O.L."/>
            <person name="de Oliveira F.F."/>
            <person name="dos Santos T.C."/>
            <person name="Barros A.L."/>
            <person name="Soares M.A."/>
            <person name="de Oliveira L.M."/>
            <person name="Marini M.M."/>
            <person name="Villalobos-Duno H."/>
            <person name="Cunha M.M."/>
            <person name="de Hoog S."/>
            <person name="da Silveira J.F."/>
            <person name="Henrissat B."/>
            <person name="Nino-Vega G.A."/>
            <person name="Cisalpino P.S."/>
            <person name="Mora-Montes H.M."/>
            <person name="Almeida S.R."/>
            <person name="Stajich J.E."/>
            <person name="Lopes-Bezerra L.M."/>
            <person name="Vasconcelos A.T."/>
            <person name="Felipe M.S."/>
        </authorList>
    </citation>
    <scope>NUCLEOTIDE SEQUENCE [LARGE SCALE GENOMIC DNA]</scope>
    <source>
        <strain evidence="2 3">5110</strain>
    </source>
</reference>
<protein>
    <submittedName>
        <fullName evidence="2">Uncharacterized protein</fullName>
    </submittedName>
</protein>
<organism evidence="2 3">
    <name type="scientific">Sporothrix brasiliensis 5110</name>
    <dbReference type="NCBI Taxonomy" id="1398154"/>
    <lineage>
        <taxon>Eukaryota</taxon>
        <taxon>Fungi</taxon>
        <taxon>Dikarya</taxon>
        <taxon>Ascomycota</taxon>
        <taxon>Pezizomycotina</taxon>
        <taxon>Sordariomycetes</taxon>
        <taxon>Sordariomycetidae</taxon>
        <taxon>Ophiostomatales</taxon>
        <taxon>Ophiostomataceae</taxon>
        <taxon>Sporothrix</taxon>
    </lineage>
</organism>
<evidence type="ECO:0000313" key="3">
    <source>
        <dbReference type="Proteomes" id="UP000031575"/>
    </source>
</evidence>
<dbReference type="VEuPathDB" id="FungiDB:SPBR_05919"/>
<dbReference type="RefSeq" id="XP_040622594.1">
    <property type="nucleotide sequence ID" value="XM_040764182.1"/>
</dbReference>
<evidence type="ECO:0000256" key="1">
    <source>
        <dbReference type="SAM" id="MobiDB-lite"/>
    </source>
</evidence>
<comment type="caution">
    <text evidence="2">The sequence shown here is derived from an EMBL/GenBank/DDBJ whole genome shotgun (WGS) entry which is preliminary data.</text>
</comment>